<dbReference type="Proteomes" id="UP001056708">
    <property type="component" value="Chromosome"/>
</dbReference>
<accession>A0ABY5AN86</accession>
<evidence type="ECO:0000313" key="1">
    <source>
        <dbReference type="EMBL" id="USR90470.1"/>
    </source>
</evidence>
<name>A0ABY5AN86_9CYAN</name>
<dbReference type="EMBL" id="CP098611">
    <property type="protein sequence ID" value="USR90470.1"/>
    <property type="molecule type" value="Genomic_DNA"/>
</dbReference>
<proteinExistence type="predicted"/>
<dbReference type="SUPFAM" id="SSF56281">
    <property type="entry name" value="Metallo-hydrolase/oxidoreductase"/>
    <property type="match status" value="1"/>
</dbReference>
<keyword evidence="2" id="KW-1185">Reference proteome</keyword>
<protein>
    <submittedName>
        <fullName evidence="1">MBL fold metallo-hydrolase</fullName>
    </submittedName>
</protein>
<gene>
    <name evidence="1" type="ORF">NEA10_16770</name>
</gene>
<dbReference type="PANTHER" id="PTHR36142:SF2">
    <property type="entry name" value="METALLO-HYDROLASE_OXIDOREDUCTASE SUPERFAMILY PROTEIN"/>
    <property type="match status" value="1"/>
</dbReference>
<dbReference type="PANTHER" id="PTHR36142">
    <property type="entry name" value="METALLO-HYDROLASE/OXIDOREDUCTASE SUPERFAMILY PROTEIN"/>
    <property type="match status" value="1"/>
</dbReference>
<reference evidence="1" key="1">
    <citation type="submission" date="2022-06" db="EMBL/GenBank/DDBJ databases">
        <title>Genome sequence of Phormidium yuhuli AB48 isolated from an industrial photobioreactor environment.</title>
        <authorList>
            <person name="Qiu Y."/>
            <person name="Noonan A.J.C."/>
            <person name="Dofher K."/>
            <person name="Koch M."/>
            <person name="Kieft B."/>
            <person name="Lin X."/>
            <person name="Ziels R.M."/>
            <person name="Hallam S.J."/>
        </authorList>
    </citation>
    <scope>NUCLEOTIDE SEQUENCE</scope>
    <source>
        <strain evidence="1">AB48</strain>
    </source>
</reference>
<dbReference type="Pfam" id="PF13483">
    <property type="entry name" value="Lactamase_B_3"/>
    <property type="match status" value="1"/>
</dbReference>
<dbReference type="RefSeq" id="WP_252662498.1">
    <property type="nucleotide sequence ID" value="NZ_CP098611.1"/>
</dbReference>
<dbReference type="InterPro" id="IPR036866">
    <property type="entry name" value="RibonucZ/Hydroxyglut_hydro"/>
</dbReference>
<organism evidence="1 2">
    <name type="scientific">Phormidium yuhuli AB48</name>
    <dbReference type="NCBI Taxonomy" id="2940671"/>
    <lineage>
        <taxon>Bacteria</taxon>
        <taxon>Bacillati</taxon>
        <taxon>Cyanobacteriota</taxon>
        <taxon>Cyanophyceae</taxon>
        <taxon>Oscillatoriophycideae</taxon>
        <taxon>Oscillatoriales</taxon>
        <taxon>Oscillatoriaceae</taxon>
        <taxon>Phormidium</taxon>
        <taxon>Phormidium yuhuli</taxon>
    </lineage>
</organism>
<dbReference type="Gene3D" id="3.60.15.10">
    <property type="entry name" value="Ribonuclease Z/Hydroxyacylglutathione hydrolase-like"/>
    <property type="match status" value="1"/>
</dbReference>
<sequence length="261" mass="28428">MELTYLDSNSWLLDFNGCRILLDPWLVGPLVFGNSPWLFKGTRPIERPIPGDIDVILLSQGLPDHAHPPTLEQLGRSLPVVGSAGAAKVARGLGYEEVVALSQRQIYTWGDRLQIQAFPGSPIGPTTVENAYVISDLQAGTSLYYEPHGNHSSLLKDLPPIDVAIAPLVNLELPLVGPFIKGKESALELVQWIKPQYILPTAAGGDVNFEGLLVSILKASGTPEEFQDCLRERQLQTDVINPVPWTATTLSLARSMESKSS</sequence>
<evidence type="ECO:0000313" key="2">
    <source>
        <dbReference type="Proteomes" id="UP001056708"/>
    </source>
</evidence>